<evidence type="ECO:0000313" key="2">
    <source>
        <dbReference type="Proteomes" id="UP000789572"/>
    </source>
</evidence>
<reference evidence="1" key="1">
    <citation type="submission" date="2021-06" db="EMBL/GenBank/DDBJ databases">
        <authorList>
            <person name="Kallberg Y."/>
            <person name="Tangrot J."/>
            <person name="Rosling A."/>
        </authorList>
    </citation>
    <scope>NUCLEOTIDE SEQUENCE</scope>
    <source>
        <strain evidence="1">IA702</strain>
    </source>
</reference>
<feature type="non-terminal residue" evidence="1">
    <location>
        <position position="1"/>
    </location>
</feature>
<evidence type="ECO:0000313" key="1">
    <source>
        <dbReference type="EMBL" id="CAG8650926.1"/>
    </source>
</evidence>
<keyword evidence="2" id="KW-1185">Reference proteome</keyword>
<sequence length="86" mass="9710">AGSDGTVNFWQSCGTEIYTRGVRYQPVPAAMVQLISGSPAAQKYTQGAEESKQIYGLLVLKIVLNHTLKFYPTRRINFYIRTRARI</sequence>
<dbReference type="Proteomes" id="UP000789572">
    <property type="component" value="Unassembled WGS sequence"/>
</dbReference>
<proteinExistence type="predicted"/>
<accession>A0A9N9H5T5</accession>
<gene>
    <name evidence="1" type="ORF">POCULU_LOCUS9944</name>
</gene>
<comment type="caution">
    <text evidence="1">The sequence shown here is derived from an EMBL/GenBank/DDBJ whole genome shotgun (WGS) entry which is preliminary data.</text>
</comment>
<name>A0A9N9H5T5_9GLOM</name>
<dbReference type="AlphaFoldDB" id="A0A9N9H5T5"/>
<organism evidence="1 2">
    <name type="scientific">Paraglomus occultum</name>
    <dbReference type="NCBI Taxonomy" id="144539"/>
    <lineage>
        <taxon>Eukaryota</taxon>
        <taxon>Fungi</taxon>
        <taxon>Fungi incertae sedis</taxon>
        <taxon>Mucoromycota</taxon>
        <taxon>Glomeromycotina</taxon>
        <taxon>Glomeromycetes</taxon>
        <taxon>Paraglomerales</taxon>
        <taxon>Paraglomeraceae</taxon>
        <taxon>Paraglomus</taxon>
    </lineage>
</organism>
<dbReference type="EMBL" id="CAJVPJ010004328">
    <property type="protein sequence ID" value="CAG8650926.1"/>
    <property type="molecule type" value="Genomic_DNA"/>
</dbReference>
<protein>
    <submittedName>
        <fullName evidence="1">7957_t:CDS:1</fullName>
    </submittedName>
</protein>